<dbReference type="GeneTree" id="ENSGT00940000164127"/>
<feature type="compositionally biased region" description="Basic and acidic residues" evidence="17">
    <location>
        <begin position="1041"/>
        <end position="1061"/>
    </location>
</feature>
<evidence type="ECO:0000256" key="14">
    <source>
        <dbReference type="ARBA" id="ARBA00077125"/>
    </source>
</evidence>
<organism evidence="20 21">
    <name type="scientific">Tetraodon nigroviridis</name>
    <name type="common">Spotted green pufferfish</name>
    <name type="synonym">Chelonodon nigroviridis</name>
    <dbReference type="NCBI Taxonomy" id="99883"/>
    <lineage>
        <taxon>Eukaryota</taxon>
        <taxon>Metazoa</taxon>
        <taxon>Chordata</taxon>
        <taxon>Craniata</taxon>
        <taxon>Vertebrata</taxon>
        <taxon>Euteleostomi</taxon>
        <taxon>Actinopterygii</taxon>
        <taxon>Neopterygii</taxon>
        <taxon>Teleostei</taxon>
        <taxon>Neoteleostei</taxon>
        <taxon>Acanthomorphata</taxon>
        <taxon>Eupercaria</taxon>
        <taxon>Tetraodontiformes</taxon>
        <taxon>Tetradontoidea</taxon>
        <taxon>Tetraodontidae</taxon>
        <taxon>Tetraodon</taxon>
    </lineage>
</organism>
<dbReference type="GO" id="GO:0014069">
    <property type="term" value="C:postsynaptic density"/>
    <property type="evidence" value="ECO:0007669"/>
    <property type="project" value="TreeGrafter"/>
</dbReference>
<evidence type="ECO:0000313" key="21">
    <source>
        <dbReference type="Proteomes" id="UP000007303"/>
    </source>
</evidence>
<keyword evidence="8 16" id="KW-0175">Coiled coil</keyword>
<dbReference type="FunFam" id="1.10.150.50:FF:000008">
    <property type="entry name" value="Neurabin-1 isoform 1-like protein"/>
    <property type="match status" value="1"/>
</dbReference>
<feature type="region of interest" description="Disordered" evidence="17">
    <location>
        <begin position="597"/>
        <end position="642"/>
    </location>
</feature>
<dbReference type="InterPro" id="IPR001660">
    <property type="entry name" value="SAM"/>
</dbReference>
<keyword evidence="4" id="KW-0597">Phosphoprotein</keyword>
<feature type="compositionally biased region" description="Low complexity" evidence="17">
    <location>
        <begin position="288"/>
        <end position="304"/>
    </location>
</feature>
<dbReference type="Pfam" id="PF17817">
    <property type="entry name" value="PDZ_5"/>
    <property type="match status" value="1"/>
</dbReference>
<keyword evidence="10" id="KW-0206">Cytoskeleton</keyword>
<dbReference type="InterPro" id="IPR043446">
    <property type="entry name" value="Neurabin-like"/>
</dbReference>
<feature type="region of interest" description="Disordered" evidence="17">
    <location>
        <begin position="1026"/>
        <end position="1073"/>
    </location>
</feature>
<reference evidence="20" key="3">
    <citation type="submission" date="2025-09" db="UniProtKB">
        <authorList>
            <consortium name="Ensembl"/>
        </authorList>
    </citation>
    <scope>IDENTIFICATION</scope>
</reference>
<dbReference type="Proteomes" id="UP000007303">
    <property type="component" value="Unassembled WGS sequence"/>
</dbReference>
<dbReference type="PROSITE" id="PS50106">
    <property type="entry name" value="PDZ"/>
    <property type="match status" value="1"/>
</dbReference>
<dbReference type="AlphaFoldDB" id="H3DHR9"/>
<dbReference type="GO" id="GO:0030425">
    <property type="term" value="C:dendrite"/>
    <property type="evidence" value="ECO:0007669"/>
    <property type="project" value="TreeGrafter"/>
</dbReference>
<dbReference type="HOGENOM" id="CLU_007401_0_0_1"/>
<feature type="compositionally biased region" description="Polar residues" evidence="17">
    <location>
        <begin position="187"/>
        <end position="204"/>
    </location>
</feature>
<dbReference type="SMART" id="SM00228">
    <property type="entry name" value="PDZ"/>
    <property type="match status" value="1"/>
</dbReference>
<evidence type="ECO:0000256" key="6">
    <source>
        <dbReference type="ARBA" id="ARBA00022902"/>
    </source>
</evidence>
<evidence type="ECO:0000256" key="10">
    <source>
        <dbReference type="ARBA" id="ARBA00023212"/>
    </source>
</evidence>
<dbReference type="InterPro" id="IPR001478">
    <property type="entry name" value="PDZ"/>
</dbReference>
<feature type="compositionally biased region" description="Basic and acidic residues" evidence="17">
    <location>
        <begin position="597"/>
        <end position="616"/>
    </location>
</feature>
<evidence type="ECO:0000256" key="11">
    <source>
        <dbReference type="ARBA" id="ARBA00034103"/>
    </source>
</evidence>
<dbReference type="CDD" id="cd06790">
    <property type="entry name" value="PDZ_neurabin-like"/>
    <property type="match status" value="1"/>
</dbReference>
<sequence>MIKAESKGGERSLRSASPHRNAYKSDFHAIKCSFDGPKSEVAARAYANGSSDPREDSRGRPFGTRVNKIKNIFLQMDGQQQECQEIKVATKSDVPQVSPTKVQFPANPHRVNYASTASPESQSPDKTPKGEETEIDKVALAEKFSVTRKLFERGVKEQPVAEKQSSSRVVTRLSIGSASDEGKSTRRASGSSETTIASEQTPSLNAGPMSKRLGNYMTDNEAEDADAAAAERLLPTSPTRDNLHKASHSLKEATNSTLLTSATNKNPPQKACAINKPSGSNLGSKPTSPVSAAAGKSAPPASEATNKSSSPEHTAESSRAKQASPADPKGVRMVRAELVVVKNDSSESEEDNINGDVFEGGSERSLSDPPRDVKRTFQSEKLSSNAAHDAVKEAQRMADAMGEGSLLDDTELNVPNQLYGESDVCYELPGLSDEEEPPRKRRIKFSTDPIIVFSTFSNEEYDRRNDDVDPVAASAEYELEKRVEKMDVFPVEIEKGDNGLGISIIGMGVGADQGLEKLGIFVKTITEGGAAEHDGRIQVNDQIVEVDGISLVGVTQLFAATVLKNTKGTVRNTRFLIGREKPGTQSEVARLISETLEQERKQQQRQQHLDDHYEHSTEEDERYEEEDGADEDILGSNFSPGRNTEVFDLPDVEALFMPTNMDSSQMAFKFEELQLKHSMATAEINQLKEKLRVSEEDKSLWEARESALEHKIQDNSQQILKLESYWMEAQELCKSVNEQLAETQAQYEALDKKYNKAKKLLKDYQQKEIDFVKKEEELKKIVDEKDKWYKQQLENLEHKMGLLESRVSAEVRSGPDLLADEKLSNQDSITVAPSLDSLPGAKAFTCTAATLRTVMLSCVGQDWSEVVPETVRLDTSAHKARGLLAQKARRQPPSRTKLKENLTVTASPSEFSSFRKSFSFIDDSNPGSPSSDTSGLVAEPKLSGRSHTLIFSSSESLQTLDDEPVASGKDYQWQNRPVSEWTSVQVCHWLMGMNMDQYTQEFTAKGVDGQQLLHLDSDRLKALGVSSQSDRSTLKKKMKELRKAQEKLEKQREKKEKEGRRSGRPPVSTDSVC</sequence>
<dbReference type="PANTHER" id="PTHR16154:SF26">
    <property type="entry name" value="PROTEIN PHOSPHATASE 1 REGULATORY SUBUNIT 9 LIKE"/>
    <property type="match status" value="1"/>
</dbReference>
<name>H3DHR9_TETNG</name>
<dbReference type="GO" id="GO:0007015">
    <property type="term" value="P:actin filament organization"/>
    <property type="evidence" value="ECO:0007669"/>
    <property type="project" value="TreeGrafter"/>
</dbReference>
<dbReference type="OMA" id="TGHREEM"/>
<dbReference type="PROSITE" id="PS50105">
    <property type="entry name" value="SAM_DOMAIN"/>
    <property type="match status" value="1"/>
</dbReference>
<evidence type="ECO:0000256" key="1">
    <source>
        <dbReference type="ARBA" id="ARBA00004245"/>
    </source>
</evidence>
<evidence type="ECO:0000256" key="5">
    <source>
        <dbReference type="ARBA" id="ARBA00022782"/>
    </source>
</evidence>
<dbReference type="FunFam" id="2.30.42.10:FF:000010">
    <property type="entry name" value="Neurabin-1 isoform 1"/>
    <property type="match status" value="1"/>
</dbReference>
<feature type="coiled-coil region" evidence="16">
    <location>
        <begin position="670"/>
        <end position="704"/>
    </location>
</feature>
<dbReference type="SUPFAM" id="SSF50156">
    <property type="entry name" value="PDZ domain-like"/>
    <property type="match status" value="1"/>
</dbReference>
<feature type="region of interest" description="Disordered" evidence="17">
    <location>
        <begin position="151"/>
        <end position="387"/>
    </location>
</feature>
<feature type="coiled-coil region" evidence="16">
    <location>
        <begin position="733"/>
        <end position="784"/>
    </location>
</feature>
<feature type="compositionally biased region" description="Basic and acidic residues" evidence="17">
    <location>
        <begin position="126"/>
        <end position="139"/>
    </location>
</feature>
<dbReference type="Pfam" id="PF07647">
    <property type="entry name" value="SAM_2"/>
    <property type="match status" value="1"/>
</dbReference>
<comment type="subcellular location">
    <subcellularLocation>
        <location evidence="1">Cytoplasm</location>
        <location evidence="1">Cytoskeleton</location>
    </subcellularLocation>
    <subcellularLocation>
        <location evidence="11">Synapse</location>
    </subcellularLocation>
</comment>
<feature type="compositionally biased region" description="Basic and acidic residues" evidence="17">
    <location>
        <begin position="361"/>
        <end position="378"/>
    </location>
</feature>
<keyword evidence="3" id="KW-0963">Cytoplasm</keyword>
<evidence type="ECO:0000256" key="13">
    <source>
        <dbReference type="ARBA" id="ARBA00076637"/>
    </source>
</evidence>
<evidence type="ECO:0000259" key="18">
    <source>
        <dbReference type="PROSITE" id="PS50105"/>
    </source>
</evidence>
<keyword evidence="5" id="KW-0221">Differentiation</keyword>
<feature type="compositionally biased region" description="Acidic residues" evidence="17">
    <location>
        <begin position="617"/>
        <end position="633"/>
    </location>
</feature>
<evidence type="ECO:0000259" key="19">
    <source>
        <dbReference type="PROSITE" id="PS50106"/>
    </source>
</evidence>
<dbReference type="PANTHER" id="PTHR16154">
    <property type="entry name" value="NEURABIN"/>
    <property type="match status" value="1"/>
</dbReference>
<evidence type="ECO:0000256" key="4">
    <source>
        <dbReference type="ARBA" id="ARBA00022553"/>
    </source>
</evidence>
<feature type="compositionally biased region" description="Polar residues" evidence="17">
    <location>
        <begin position="113"/>
        <end position="125"/>
    </location>
</feature>
<evidence type="ECO:0000256" key="2">
    <source>
        <dbReference type="ARBA" id="ARBA00022473"/>
    </source>
</evidence>
<dbReference type="Gene3D" id="2.30.42.10">
    <property type="match status" value="1"/>
</dbReference>
<dbReference type="Ensembl" id="ENSTNIT00000020294.1">
    <property type="protein sequence ID" value="ENSTNIP00000020063.1"/>
    <property type="gene ID" value="ENSTNIG00000016943.1"/>
</dbReference>
<evidence type="ECO:0000256" key="8">
    <source>
        <dbReference type="ARBA" id="ARBA00023054"/>
    </source>
</evidence>
<keyword evidence="2" id="KW-0217">Developmental protein</keyword>
<dbReference type="InterPro" id="IPR040645">
    <property type="entry name" value="Neurabin-1/2_PDZ"/>
</dbReference>
<dbReference type="GO" id="GO:0031175">
    <property type="term" value="P:neuron projection development"/>
    <property type="evidence" value="ECO:0007669"/>
    <property type="project" value="TreeGrafter"/>
</dbReference>
<keyword evidence="7" id="KW-0770">Synapse</keyword>
<feature type="region of interest" description="Disordered" evidence="17">
    <location>
        <begin position="1"/>
        <end position="24"/>
    </location>
</feature>
<dbReference type="InterPro" id="IPR036034">
    <property type="entry name" value="PDZ_sf"/>
</dbReference>
<reference evidence="20" key="2">
    <citation type="submission" date="2025-08" db="UniProtKB">
        <authorList>
            <consortium name="Ensembl"/>
        </authorList>
    </citation>
    <scope>IDENTIFICATION</scope>
</reference>
<dbReference type="STRING" id="99883.ENSTNIP00000020063"/>
<reference evidence="21" key="1">
    <citation type="journal article" date="2004" name="Nature">
        <title>Genome duplication in the teleost fish Tetraodon nigroviridis reveals the early vertebrate proto-karyotype.</title>
        <authorList>
            <person name="Jaillon O."/>
            <person name="Aury J.-M."/>
            <person name="Brunet F."/>
            <person name="Petit J.-L."/>
            <person name="Stange-Thomann N."/>
            <person name="Mauceli E."/>
            <person name="Bouneau L."/>
            <person name="Fischer C."/>
            <person name="Ozouf-Costaz C."/>
            <person name="Bernot A."/>
            <person name="Nicaud S."/>
            <person name="Jaffe D."/>
            <person name="Fisher S."/>
            <person name="Lutfalla G."/>
            <person name="Dossat C."/>
            <person name="Segurens B."/>
            <person name="Dasilva C."/>
            <person name="Salanoubat M."/>
            <person name="Levy M."/>
            <person name="Boudet N."/>
            <person name="Castellano S."/>
            <person name="Anthouard V."/>
            <person name="Jubin C."/>
            <person name="Castelli V."/>
            <person name="Katinka M."/>
            <person name="Vacherie B."/>
            <person name="Biemont C."/>
            <person name="Skalli Z."/>
            <person name="Cattolico L."/>
            <person name="Poulain J."/>
            <person name="De Berardinis V."/>
            <person name="Cruaud C."/>
            <person name="Duprat S."/>
            <person name="Brottier P."/>
            <person name="Coutanceau J.-P."/>
            <person name="Gouzy J."/>
            <person name="Parra G."/>
            <person name="Lardier G."/>
            <person name="Chapple C."/>
            <person name="McKernan K.J."/>
            <person name="McEwan P."/>
            <person name="Bosak S."/>
            <person name="Kellis M."/>
            <person name="Volff J.-N."/>
            <person name="Guigo R."/>
            <person name="Zody M.C."/>
            <person name="Mesirov J."/>
            <person name="Lindblad-Toh K."/>
            <person name="Birren B."/>
            <person name="Nusbaum C."/>
            <person name="Kahn D."/>
            <person name="Robinson-Rechavi M."/>
            <person name="Laudet V."/>
            <person name="Schachter V."/>
            <person name="Quetier F."/>
            <person name="Saurin W."/>
            <person name="Scarpelli C."/>
            <person name="Wincker P."/>
            <person name="Lander E.S."/>
            <person name="Weissenbach J."/>
            <person name="Roest Crollius H."/>
        </authorList>
    </citation>
    <scope>NUCLEOTIDE SEQUENCE [LARGE SCALE GENOMIC DNA]</scope>
</reference>
<evidence type="ECO:0000256" key="15">
    <source>
        <dbReference type="ARBA" id="ARBA00082439"/>
    </source>
</evidence>
<protein>
    <recommendedName>
        <fullName evidence="12">Neurabin-1</fullName>
    </recommendedName>
    <alternativeName>
        <fullName evidence="14">Neurabin-I</fullName>
    </alternativeName>
    <alternativeName>
        <fullName evidence="13">Neural tissue-specific F-actin-binding protein I</fullName>
    </alternativeName>
    <alternativeName>
        <fullName evidence="15">Protein phosphatase 1 regulatory subunit 9A</fullName>
    </alternativeName>
</protein>
<keyword evidence="21" id="KW-1185">Reference proteome</keyword>
<feature type="compositionally biased region" description="Basic and acidic residues" evidence="17">
    <location>
        <begin position="1"/>
        <end position="13"/>
    </location>
</feature>
<dbReference type="InParanoid" id="H3DHR9"/>
<dbReference type="GO" id="GO:0005737">
    <property type="term" value="C:cytoplasm"/>
    <property type="evidence" value="ECO:0007669"/>
    <property type="project" value="TreeGrafter"/>
</dbReference>
<accession>H3DHR9</accession>
<dbReference type="SUPFAM" id="SSF47769">
    <property type="entry name" value="SAM/Pointed domain"/>
    <property type="match status" value="1"/>
</dbReference>
<evidence type="ECO:0000256" key="17">
    <source>
        <dbReference type="SAM" id="MobiDB-lite"/>
    </source>
</evidence>
<feature type="compositionally biased region" description="Polar residues" evidence="17">
    <location>
        <begin position="277"/>
        <end position="287"/>
    </location>
</feature>
<dbReference type="GO" id="GO:0015629">
    <property type="term" value="C:actin cytoskeleton"/>
    <property type="evidence" value="ECO:0007669"/>
    <property type="project" value="TreeGrafter"/>
</dbReference>
<dbReference type="Gene3D" id="1.10.150.50">
    <property type="entry name" value="Transcription Factor, Ets-1"/>
    <property type="match status" value="1"/>
</dbReference>
<evidence type="ECO:0000313" key="20">
    <source>
        <dbReference type="Ensembl" id="ENSTNIP00000020063.1"/>
    </source>
</evidence>
<evidence type="ECO:0000256" key="7">
    <source>
        <dbReference type="ARBA" id="ARBA00023018"/>
    </source>
</evidence>
<dbReference type="SMART" id="SM00454">
    <property type="entry name" value="SAM"/>
    <property type="match status" value="1"/>
</dbReference>
<dbReference type="GO" id="GO:0051015">
    <property type="term" value="F:actin filament binding"/>
    <property type="evidence" value="ECO:0007669"/>
    <property type="project" value="TreeGrafter"/>
</dbReference>
<feature type="domain" description="PDZ" evidence="19">
    <location>
        <begin position="490"/>
        <end position="571"/>
    </location>
</feature>
<keyword evidence="6" id="KW-0524">Neurogenesis</keyword>
<feature type="compositionally biased region" description="Polar residues" evidence="17">
    <location>
        <begin position="252"/>
        <end position="267"/>
    </location>
</feature>
<evidence type="ECO:0000256" key="9">
    <source>
        <dbReference type="ARBA" id="ARBA00023203"/>
    </source>
</evidence>
<dbReference type="Pfam" id="PF00595">
    <property type="entry name" value="PDZ"/>
    <property type="match status" value="1"/>
</dbReference>
<evidence type="ECO:0000256" key="3">
    <source>
        <dbReference type="ARBA" id="ARBA00022490"/>
    </source>
</evidence>
<feature type="domain" description="SAM" evidence="18">
    <location>
        <begin position="981"/>
        <end position="1044"/>
    </location>
</feature>
<feature type="region of interest" description="Disordered" evidence="17">
    <location>
        <begin position="44"/>
        <end position="64"/>
    </location>
</feature>
<dbReference type="FunCoup" id="H3DHR9">
    <property type="interactions" value="2"/>
</dbReference>
<evidence type="ECO:0000256" key="12">
    <source>
        <dbReference type="ARBA" id="ARBA00067399"/>
    </source>
</evidence>
<feature type="compositionally biased region" description="Polar residues" evidence="17">
    <location>
        <begin position="163"/>
        <end position="177"/>
    </location>
</feature>
<feature type="compositionally biased region" description="Basic and acidic residues" evidence="17">
    <location>
        <begin position="151"/>
        <end position="160"/>
    </location>
</feature>
<dbReference type="CDD" id="cd09512">
    <property type="entry name" value="SAM_Neurabin-like"/>
    <property type="match status" value="1"/>
</dbReference>
<keyword evidence="9" id="KW-0009">Actin-binding</keyword>
<dbReference type="InterPro" id="IPR013761">
    <property type="entry name" value="SAM/pointed_sf"/>
</dbReference>
<feature type="region of interest" description="Disordered" evidence="17">
    <location>
        <begin position="91"/>
        <end position="139"/>
    </location>
</feature>
<dbReference type="GO" id="GO:0019722">
    <property type="term" value="P:calcium-mediated signaling"/>
    <property type="evidence" value="ECO:0007669"/>
    <property type="project" value="TreeGrafter"/>
</dbReference>
<evidence type="ECO:0000256" key="16">
    <source>
        <dbReference type="SAM" id="Coils"/>
    </source>
</evidence>
<proteinExistence type="predicted"/>